<gene>
    <name evidence="3" type="ORF">LtaPh_2717900</name>
</gene>
<dbReference type="Gene3D" id="1.20.1270.60">
    <property type="entry name" value="Arfaptin homology (AH) domain/BAR domain"/>
    <property type="match status" value="1"/>
</dbReference>
<dbReference type="AlphaFoldDB" id="A0A640KLC8"/>
<dbReference type="SUPFAM" id="SSF103657">
    <property type="entry name" value="BAR/IMD domain-like"/>
    <property type="match status" value="1"/>
</dbReference>
<dbReference type="OrthoDB" id="272713at2759"/>
<dbReference type="PANTHER" id="PTHR38148:SF3">
    <property type="entry name" value="BAR DOMAIN-CONTAINING PROTEIN"/>
    <property type="match status" value="1"/>
</dbReference>
<sequence length="443" mass="48978">MYPLRIHLPPSVLLCIGTACTTASLFSPSFPFWGLRCCSSTSQEKRKRRIPKSLPTTAPSPSASPCVCLSSHTLPSVSSPSSWRVPHPSTLPPPHPTHTDTHAAAMPLCASIPETVDTDTSARALYLDDLDKCMKNFSSSLTSTMNSYRNLLSAFDQVAQVYGNVSQECGEEARKTVGEFRDGMRDLKDRGGFDTFNQEIHVGTIRVMEPVNTNLKKALKSLKNLRAKQKEYDTVRYELEQTEKSYAKKNKPLKDSSSYKKTLAKRDKAKVSYEASRDAFGKEVDALQATTKSVLLQSLNNYLHCTAAFCGHLEATMDGYRTDVDHNGSTTFSNNQMDKLREKAKAESTARRSKRKNEASTMCLSTNNIASNSNRNVPSVDDGLYPKKYSLVGSQNDGHYPNAETAPSMPSDANELEMREPYDSEAPSDVNATNPLVDTNEQE</sequence>
<dbReference type="PANTHER" id="PTHR38148">
    <property type="entry name" value="BAR DOMAIN-CONTAINING PROTEIN"/>
    <property type="match status" value="1"/>
</dbReference>
<dbReference type="VEuPathDB" id="TriTrypDB:LtaPh_2717900"/>
<reference evidence="3" key="1">
    <citation type="submission" date="2019-11" db="EMBL/GenBank/DDBJ databases">
        <title>Leishmania tarentolae CDS.</title>
        <authorList>
            <person name="Goto Y."/>
            <person name="Yamagishi J."/>
        </authorList>
    </citation>
    <scope>NUCLEOTIDE SEQUENCE [LARGE SCALE GENOMIC DNA]</scope>
    <source>
        <strain evidence="3">Parrot Tar II</strain>
    </source>
</reference>
<keyword evidence="4" id="KW-1185">Reference proteome</keyword>
<proteinExistence type="predicted"/>
<organism evidence="3 4">
    <name type="scientific">Leishmania tarentolae</name>
    <name type="common">Sauroleishmania tarentolae</name>
    <dbReference type="NCBI Taxonomy" id="5689"/>
    <lineage>
        <taxon>Eukaryota</taxon>
        <taxon>Discoba</taxon>
        <taxon>Euglenozoa</taxon>
        <taxon>Kinetoplastea</taxon>
        <taxon>Metakinetoplastina</taxon>
        <taxon>Trypanosomatida</taxon>
        <taxon>Trypanosomatidae</taxon>
        <taxon>Leishmaniinae</taxon>
        <taxon>Leishmania</taxon>
        <taxon>lizard Leishmania</taxon>
    </lineage>
</organism>
<name>A0A640KLC8_LEITA</name>
<dbReference type="CDD" id="cd07307">
    <property type="entry name" value="BAR"/>
    <property type="match status" value="1"/>
</dbReference>
<comment type="caution">
    <text evidence="3">The sequence shown here is derived from an EMBL/GenBank/DDBJ whole genome shotgun (WGS) entry which is preliminary data.</text>
</comment>
<feature type="signal peptide" evidence="2">
    <location>
        <begin position="1"/>
        <end position="23"/>
    </location>
</feature>
<dbReference type="InterPro" id="IPR027267">
    <property type="entry name" value="AH/BAR_dom_sf"/>
</dbReference>
<evidence type="ECO:0000256" key="2">
    <source>
        <dbReference type="SAM" id="SignalP"/>
    </source>
</evidence>
<dbReference type="PROSITE" id="PS51257">
    <property type="entry name" value="PROKAR_LIPOPROTEIN"/>
    <property type="match status" value="1"/>
</dbReference>
<feature type="region of interest" description="Disordered" evidence="1">
    <location>
        <begin position="388"/>
        <end position="443"/>
    </location>
</feature>
<dbReference type="Proteomes" id="UP000419144">
    <property type="component" value="Unassembled WGS sequence"/>
</dbReference>
<evidence type="ECO:0000256" key="1">
    <source>
        <dbReference type="SAM" id="MobiDB-lite"/>
    </source>
</evidence>
<feature type="compositionally biased region" description="Polar residues" evidence="1">
    <location>
        <begin position="430"/>
        <end position="443"/>
    </location>
</feature>
<evidence type="ECO:0000313" key="4">
    <source>
        <dbReference type="Proteomes" id="UP000419144"/>
    </source>
</evidence>
<dbReference type="EMBL" id="BLBS01000037">
    <property type="protein sequence ID" value="GET89824.1"/>
    <property type="molecule type" value="Genomic_DNA"/>
</dbReference>
<feature type="compositionally biased region" description="Basic and acidic residues" evidence="1">
    <location>
        <begin position="340"/>
        <end position="350"/>
    </location>
</feature>
<feature type="chain" id="PRO_5024825210" description="BAR domain-containing protein" evidence="2">
    <location>
        <begin position="24"/>
        <end position="443"/>
    </location>
</feature>
<evidence type="ECO:0000313" key="3">
    <source>
        <dbReference type="EMBL" id="GET89824.1"/>
    </source>
</evidence>
<evidence type="ECO:0008006" key="5">
    <source>
        <dbReference type="Google" id="ProtNLM"/>
    </source>
</evidence>
<accession>A0A640KLC8</accession>
<feature type="region of interest" description="Disordered" evidence="1">
    <location>
        <begin position="340"/>
        <end position="361"/>
    </location>
</feature>
<protein>
    <recommendedName>
        <fullName evidence="5">BAR domain-containing protein</fullName>
    </recommendedName>
</protein>
<keyword evidence="2" id="KW-0732">Signal</keyword>